<keyword evidence="2" id="KW-0813">Transport</keyword>
<sequence>MLKVFLAASSASALSVALYEKITRRELSRRPQSNLGLLSPYDGNIIGGAMVGMGMALTGACPGTVLVQVGTGISSGRYAIFGGILGGILYTFLTRTLRKTPSCGNNQVETLGKKLGLSPTATMLTFEMMCLGVLLAVNHIVPGSRKSFLGPETAGLLIGAVQLVTLVLTRYPVGVSTSYEDVGRWFWDCCGCGSDLSKRTFIPTSRAIAFAGGILASSFALSRAVPKVIFDDSLAISPSRGILGGLIMVLGARIAGGCPSGHGISGMSMFSISSFITVASMFAGGIGLSLLI</sequence>
<dbReference type="EMBL" id="JAVDPF010000002">
    <property type="protein sequence ID" value="KAL1885559.1"/>
    <property type="molecule type" value="Genomic_DNA"/>
</dbReference>
<dbReference type="PANTHER" id="PTHR30574:SF1">
    <property type="entry name" value="SULPHUR TRANSPORT DOMAIN-CONTAINING PROTEIN"/>
    <property type="match status" value="1"/>
</dbReference>
<evidence type="ECO:0000256" key="4">
    <source>
        <dbReference type="ARBA" id="ARBA00022519"/>
    </source>
</evidence>
<gene>
    <name evidence="9" type="ORF">Plec18167_001054</name>
</gene>
<evidence type="ECO:0000313" key="10">
    <source>
        <dbReference type="Proteomes" id="UP001583193"/>
    </source>
</evidence>
<keyword evidence="3" id="KW-1003">Cell membrane</keyword>
<organism evidence="9 10">
    <name type="scientific">Paecilomyces lecythidis</name>
    <dbReference type="NCBI Taxonomy" id="3004212"/>
    <lineage>
        <taxon>Eukaryota</taxon>
        <taxon>Fungi</taxon>
        <taxon>Dikarya</taxon>
        <taxon>Ascomycota</taxon>
        <taxon>Pezizomycotina</taxon>
        <taxon>Eurotiomycetes</taxon>
        <taxon>Eurotiomycetidae</taxon>
        <taxon>Eurotiales</taxon>
        <taxon>Thermoascaceae</taxon>
        <taxon>Paecilomyces</taxon>
    </lineage>
</organism>
<evidence type="ECO:0000256" key="7">
    <source>
        <dbReference type="ARBA" id="ARBA00023136"/>
    </source>
</evidence>
<feature type="transmembrane region" description="Helical" evidence="8">
    <location>
        <begin position="45"/>
        <end position="66"/>
    </location>
</feature>
<dbReference type="PANTHER" id="PTHR30574">
    <property type="entry name" value="INNER MEMBRANE PROTEIN YEDE"/>
    <property type="match status" value="1"/>
</dbReference>
<name>A0ABR3YDN2_9EURO</name>
<dbReference type="InterPro" id="IPR007272">
    <property type="entry name" value="Sulf_transp_TsuA/YedE"/>
</dbReference>
<keyword evidence="6 8" id="KW-1133">Transmembrane helix</keyword>
<reference evidence="9 10" key="1">
    <citation type="journal article" date="2024" name="IMA Fungus">
        <title>IMA Genome - F19 : A genome assembly and annotation guide to empower mycologists, including annotated draft genome sequences of Ceratocystis pirilliformis, Diaporthe australafricana, Fusarium ophioides, Paecilomyces lecythidis, and Sporothrix stenoceras.</title>
        <authorList>
            <person name="Aylward J."/>
            <person name="Wilson A.M."/>
            <person name="Visagie C.M."/>
            <person name="Spraker J."/>
            <person name="Barnes I."/>
            <person name="Buitendag C."/>
            <person name="Ceriani C."/>
            <person name="Del Mar Angel L."/>
            <person name="du Plessis D."/>
            <person name="Fuchs T."/>
            <person name="Gasser K."/>
            <person name="Kramer D."/>
            <person name="Li W."/>
            <person name="Munsamy K."/>
            <person name="Piso A."/>
            <person name="Price J.L."/>
            <person name="Sonnekus B."/>
            <person name="Thomas C."/>
            <person name="van der Nest A."/>
            <person name="van Dijk A."/>
            <person name="van Heerden A."/>
            <person name="van Vuuren N."/>
            <person name="Yilmaz N."/>
            <person name="Duong T.A."/>
            <person name="van der Merwe N.A."/>
            <person name="Wingfield M.J."/>
            <person name="Wingfield B.D."/>
        </authorList>
    </citation>
    <scope>NUCLEOTIDE SEQUENCE [LARGE SCALE GENOMIC DNA]</scope>
    <source>
        <strain evidence="9 10">CMW 18167</strain>
    </source>
</reference>
<protein>
    <recommendedName>
        <fullName evidence="11">Sulphur transport domain-containing protein</fullName>
    </recommendedName>
</protein>
<feature type="transmembrane region" description="Helical" evidence="8">
    <location>
        <begin position="117"/>
        <end position="141"/>
    </location>
</feature>
<evidence type="ECO:0000256" key="5">
    <source>
        <dbReference type="ARBA" id="ARBA00022692"/>
    </source>
</evidence>
<evidence type="ECO:0000256" key="2">
    <source>
        <dbReference type="ARBA" id="ARBA00022448"/>
    </source>
</evidence>
<evidence type="ECO:0000313" key="9">
    <source>
        <dbReference type="EMBL" id="KAL1885559.1"/>
    </source>
</evidence>
<comment type="caution">
    <text evidence="9">The sequence shown here is derived from an EMBL/GenBank/DDBJ whole genome shotgun (WGS) entry which is preliminary data.</text>
</comment>
<evidence type="ECO:0000256" key="3">
    <source>
        <dbReference type="ARBA" id="ARBA00022475"/>
    </source>
</evidence>
<feature type="transmembrane region" description="Helical" evidence="8">
    <location>
        <begin position="78"/>
        <end position="97"/>
    </location>
</feature>
<evidence type="ECO:0008006" key="11">
    <source>
        <dbReference type="Google" id="ProtNLM"/>
    </source>
</evidence>
<dbReference type="Pfam" id="PF04143">
    <property type="entry name" value="Sulf_transp"/>
    <property type="match status" value="1"/>
</dbReference>
<keyword evidence="7 8" id="KW-0472">Membrane</keyword>
<evidence type="ECO:0000256" key="1">
    <source>
        <dbReference type="ARBA" id="ARBA00004429"/>
    </source>
</evidence>
<keyword evidence="5 8" id="KW-0812">Transmembrane</keyword>
<feature type="transmembrane region" description="Helical" evidence="8">
    <location>
        <begin position="242"/>
        <end position="264"/>
    </location>
</feature>
<proteinExistence type="predicted"/>
<evidence type="ECO:0000256" key="6">
    <source>
        <dbReference type="ARBA" id="ARBA00022989"/>
    </source>
</evidence>
<feature type="transmembrane region" description="Helical" evidence="8">
    <location>
        <begin position="153"/>
        <end position="173"/>
    </location>
</feature>
<keyword evidence="4" id="KW-0997">Cell inner membrane</keyword>
<feature type="transmembrane region" description="Helical" evidence="8">
    <location>
        <begin position="270"/>
        <end position="291"/>
    </location>
</feature>
<evidence type="ECO:0000256" key="8">
    <source>
        <dbReference type="SAM" id="Phobius"/>
    </source>
</evidence>
<keyword evidence="10" id="KW-1185">Reference proteome</keyword>
<dbReference type="Proteomes" id="UP001583193">
    <property type="component" value="Unassembled WGS sequence"/>
</dbReference>
<accession>A0ABR3YDN2</accession>
<comment type="subcellular location">
    <subcellularLocation>
        <location evidence="1">Cell inner membrane</location>
        <topology evidence="1">Multi-pass membrane protein</topology>
    </subcellularLocation>
</comment>
<feature type="transmembrane region" description="Helical" evidence="8">
    <location>
        <begin position="207"/>
        <end position="230"/>
    </location>
</feature>